<name>A0A091Q0Q3_LEPDC</name>
<dbReference type="GO" id="GO:0061343">
    <property type="term" value="P:cell adhesion involved in heart morphogenesis"/>
    <property type="evidence" value="ECO:0007669"/>
    <property type="project" value="TreeGrafter"/>
</dbReference>
<dbReference type="GO" id="GO:0003964">
    <property type="term" value="F:RNA-directed DNA polymerase activity"/>
    <property type="evidence" value="ECO:0007669"/>
    <property type="project" value="UniProtKB-KW"/>
</dbReference>
<proteinExistence type="predicted"/>
<dbReference type="GO" id="GO:0031012">
    <property type="term" value="C:extracellular matrix"/>
    <property type="evidence" value="ECO:0007669"/>
    <property type="project" value="TreeGrafter"/>
</dbReference>
<keyword evidence="1" id="KW-0808">Transferase</keyword>
<accession>A0A091Q0Q3</accession>
<evidence type="ECO:0000313" key="1">
    <source>
        <dbReference type="EMBL" id="KFQ13807.1"/>
    </source>
</evidence>
<feature type="non-terminal residue" evidence="1">
    <location>
        <position position="1"/>
    </location>
</feature>
<reference evidence="1 2" key="1">
    <citation type="submission" date="2014-04" db="EMBL/GenBank/DDBJ databases">
        <title>Genome evolution of avian class.</title>
        <authorList>
            <person name="Zhang G."/>
            <person name="Li C."/>
        </authorList>
    </citation>
    <scope>NUCLEOTIDE SEQUENCE [LARGE SCALE GENOMIC DNA]</scope>
    <source>
        <strain evidence="1">BGI_N330</strain>
    </source>
</reference>
<dbReference type="AlphaFoldDB" id="A0A091Q0Q3"/>
<dbReference type="PANTHER" id="PTHR33395">
    <property type="entry name" value="TRANSCRIPTASE, PUTATIVE-RELATED-RELATED"/>
    <property type="match status" value="1"/>
</dbReference>
<keyword evidence="1" id="KW-0695">RNA-directed DNA polymerase</keyword>
<evidence type="ECO:0000313" key="2">
    <source>
        <dbReference type="Proteomes" id="UP000053001"/>
    </source>
</evidence>
<dbReference type="PhylomeDB" id="A0A091Q0Q3"/>
<dbReference type="GO" id="GO:0007508">
    <property type="term" value="P:larval heart development"/>
    <property type="evidence" value="ECO:0007669"/>
    <property type="project" value="TreeGrafter"/>
</dbReference>
<keyword evidence="2" id="KW-1185">Reference proteome</keyword>
<keyword evidence="1" id="KW-0548">Nucleotidyltransferase</keyword>
<feature type="non-terminal residue" evidence="1">
    <location>
        <position position="115"/>
    </location>
</feature>
<protein>
    <submittedName>
        <fullName evidence="1">RNA-directed DNA polymerase from mobile element jockey</fullName>
    </submittedName>
</protein>
<gene>
    <name evidence="1" type="ORF">N330_11782</name>
</gene>
<sequence length="115" mass="12986">GGDRESKVPPTVRDNQVHDHLRNLNVHKSIGPDEMHHRVLRELSDVVAQPLSMIFEKSWQSGEVPGSWKKGNIAPIFKKGREQSPGNYQPVSLTSVPGKIMEQVLLEAMLRHMED</sequence>
<dbReference type="PANTHER" id="PTHR33395:SF22">
    <property type="entry name" value="REVERSE TRANSCRIPTASE DOMAIN-CONTAINING PROTEIN"/>
    <property type="match status" value="1"/>
</dbReference>
<dbReference type="Proteomes" id="UP000053001">
    <property type="component" value="Unassembled WGS sequence"/>
</dbReference>
<organism evidence="1 2">
    <name type="scientific">Leptosomus discolor</name>
    <name type="common">Madagascar cuckoo roller</name>
    <name type="synonym">Cuculus discolor</name>
    <dbReference type="NCBI Taxonomy" id="188344"/>
    <lineage>
        <taxon>Eukaryota</taxon>
        <taxon>Metazoa</taxon>
        <taxon>Chordata</taxon>
        <taxon>Craniata</taxon>
        <taxon>Vertebrata</taxon>
        <taxon>Euteleostomi</taxon>
        <taxon>Archelosauria</taxon>
        <taxon>Archosauria</taxon>
        <taxon>Dinosauria</taxon>
        <taxon>Saurischia</taxon>
        <taxon>Theropoda</taxon>
        <taxon>Coelurosauria</taxon>
        <taxon>Aves</taxon>
        <taxon>Neognathae</taxon>
        <taxon>Neoaves</taxon>
        <taxon>Telluraves</taxon>
        <taxon>Coraciimorphae</taxon>
        <taxon>Coraciiformes</taxon>
        <taxon>Leptosomidae</taxon>
        <taxon>Leptosomus</taxon>
    </lineage>
</organism>
<dbReference type="EMBL" id="KK684057">
    <property type="protein sequence ID" value="KFQ13807.1"/>
    <property type="molecule type" value="Genomic_DNA"/>
</dbReference>